<dbReference type="EMBL" id="VTYF01000003">
    <property type="protein sequence ID" value="NOI08948.1"/>
    <property type="molecule type" value="Genomic_DNA"/>
</dbReference>
<dbReference type="Proteomes" id="UP000532247">
    <property type="component" value="Unassembled WGS sequence"/>
</dbReference>
<proteinExistence type="predicted"/>
<organism evidence="1 2">
    <name type="scientific">Vibrio alginolyticus</name>
    <dbReference type="NCBI Taxonomy" id="663"/>
    <lineage>
        <taxon>Bacteria</taxon>
        <taxon>Pseudomonadati</taxon>
        <taxon>Pseudomonadota</taxon>
        <taxon>Gammaproteobacteria</taxon>
        <taxon>Vibrionales</taxon>
        <taxon>Vibrionaceae</taxon>
        <taxon>Vibrio</taxon>
    </lineage>
</organism>
<sequence length="370" mass="40965">MGQVRENLPNGDPRNKIEYLADCIDDAKAQASGEPPKNLLVNPDFSAAELDINWQTDFYARWTTGSFTYANQSESEMHLGRSFGRPAPFGWGVEVKAASSYAHSAFYNTIGSEVEKRDPTAKAAFFLMGFGDAKVIHFSVFSAPMESEILYNDENGETQRKDLSYSAYLKMHDDTVYHRFGVVELDHNGNFVDYVGKAFSERPEPAKFVHSWLHGLKFKPGGIYAFFVESDMNNGGKSCAFTGAGVFLNPDQQNIVPDLTPSLTAKEASRCVESFGRFTKADLIAGVSVDVGRYPMPYGMEKHLIFCNCQITETATKAPISPSTITKTDYKTVSVVGDTVGTQTHGHLMAYYSKTPVHLNYFNSANYQAV</sequence>
<protein>
    <submittedName>
        <fullName evidence="1">Uncharacterized protein</fullName>
    </submittedName>
</protein>
<evidence type="ECO:0000313" key="2">
    <source>
        <dbReference type="Proteomes" id="UP000532247"/>
    </source>
</evidence>
<comment type="caution">
    <text evidence="1">The sequence shown here is derived from an EMBL/GenBank/DDBJ whole genome shotgun (WGS) entry which is preliminary data.</text>
</comment>
<reference evidence="1 2" key="1">
    <citation type="submission" date="2019-09" db="EMBL/GenBank/DDBJ databases">
        <title>Draft genome sequencing and comparative genomics of hatchery-associated Vibrios.</title>
        <authorList>
            <person name="Kehlet-Delgado H."/>
            <person name="Mueller R.S."/>
        </authorList>
    </citation>
    <scope>NUCLEOTIDE SEQUENCE [LARGE SCALE GENOMIC DNA]</scope>
    <source>
        <strain evidence="1 2">081416A</strain>
    </source>
</reference>
<dbReference type="AlphaFoldDB" id="A0A7Y4B1L4"/>
<evidence type="ECO:0000313" key="1">
    <source>
        <dbReference type="EMBL" id="NOI08948.1"/>
    </source>
</evidence>
<name>A0A7Y4B1L4_VIBAL</name>
<gene>
    <name evidence="1" type="ORF">F0254_08710</name>
</gene>
<accession>A0A7Y4B1L4</accession>
<dbReference type="RefSeq" id="WP_171345687.1">
    <property type="nucleotide sequence ID" value="NZ_JBPAUC010000003.1"/>
</dbReference>